<accession>A0A3E1P4H7</accession>
<organism evidence="2 3">
    <name type="scientific">Chitinophaga silvisoli</name>
    <dbReference type="NCBI Taxonomy" id="2291814"/>
    <lineage>
        <taxon>Bacteria</taxon>
        <taxon>Pseudomonadati</taxon>
        <taxon>Bacteroidota</taxon>
        <taxon>Chitinophagia</taxon>
        <taxon>Chitinophagales</taxon>
        <taxon>Chitinophagaceae</taxon>
        <taxon>Chitinophaga</taxon>
    </lineage>
</organism>
<gene>
    <name evidence="2" type="ORF">DXN04_06695</name>
</gene>
<dbReference type="SUPFAM" id="SSF54427">
    <property type="entry name" value="NTF2-like"/>
    <property type="match status" value="1"/>
</dbReference>
<evidence type="ECO:0000313" key="2">
    <source>
        <dbReference type="EMBL" id="RFM35081.1"/>
    </source>
</evidence>
<dbReference type="AlphaFoldDB" id="A0A3E1P4H7"/>
<sequence length="112" mass="12739">MSNFAQEWLQAWNSHQLEAIMSHYAEDVVFYSPFIIKINNDPAGNLRGRTALQAYFSKALTAYPDLHFDLIQVLEGVNSVVLYYRSVGNRLAAEMMVLNKEGKVVEVKAHYA</sequence>
<protein>
    <submittedName>
        <fullName evidence="2">Nuclear transport factor 2 family protein</fullName>
    </submittedName>
</protein>
<name>A0A3E1P4H7_9BACT</name>
<proteinExistence type="predicted"/>
<keyword evidence="3" id="KW-1185">Reference proteome</keyword>
<comment type="caution">
    <text evidence="2">The sequence shown here is derived from an EMBL/GenBank/DDBJ whole genome shotgun (WGS) entry which is preliminary data.</text>
</comment>
<dbReference type="InterPro" id="IPR037401">
    <property type="entry name" value="SnoaL-like"/>
</dbReference>
<feature type="domain" description="SnoaL-like" evidence="1">
    <location>
        <begin position="6"/>
        <end position="98"/>
    </location>
</feature>
<evidence type="ECO:0000259" key="1">
    <source>
        <dbReference type="Pfam" id="PF12680"/>
    </source>
</evidence>
<evidence type="ECO:0000313" key="3">
    <source>
        <dbReference type="Proteomes" id="UP000261174"/>
    </source>
</evidence>
<dbReference type="Pfam" id="PF12680">
    <property type="entry name" value="SnoaL_2"/>
    <property type="match status" value="1"/>
</dbReference>
<dbReference type="OrthoDB" id="333383at2"/>
<dbReference type="Proteomes" id="UP000261174">
    <property type="component" value="Unassembled WGS sequence"/>
</dbReference>
<dbReference type="Gene3D" id="3.10.450.50">
    <property type="match status" value="1"/>
</dbReference>
<dbReference type="RefSeq" id="WP_116852565.1">
    <property type="nucleotide sequence ID" value="NZ_QTJV01000002.1"/>
</dbReference>
<dbReference type="EMBL" id="QTJV01000002">
    <property type="protein sequence ID" value="RFM35081.1"/>
    <property type="molecule type" value="Genomic_DNA"/>
</dbReference>
<dbReference type="InterPro" id="IPR032710">
    <property type="entry name" value="NTF2-like_dom_sf"/>
</dbReference>
<reference evidence="2 3" key="1">
    <citation type="submission" date="2018-08" db="EMBL/GenBank/DDBJ databases">
        <title>Chitinophaga sp. K20C18050901, a novel bacterium isolated from forest soil.</title>
        <authorList>
            <person name="Wang C."/>
        </authorList>
    </citation>
    <scope>NUCLEOTIDE SEQUENCE [LARGE SCALE GENOMIC DNA]</scope>
    <source>
        <strain evidence="2 3">K20C18050901</strain>
    </source>
</reference>